<dbReference type="Pfam" id="PF03451">
    <property type="entry name" value="HELP"/>
    <property type="match status" value="1"/>
</dbReference>
<evidence type="ECO:0000256" key="2">
    <source>
        <dbReference type="ARBA" id="ARBA00006489"/>
    </source>
</evidence>
<proteinExistence type="inferred from homology"/>
<dbReference type="InterPro" id="IPR015943">
    <property type="entry name" value="WD40/YVTN_repeat-like_dom_sf"/>
</dbReference>
<keyword evidence="14" id="KW-1185">Reference proteome</keyword>
<comment type="similarity">
    <text evidence="2">Belongs to the WD repeat EMAP family.</text>
</comment>
<dbReference type="GO" id="GO:0072686">
    <property type="term" value="C:mitotic spindle"/>
    <property type="evidence" value="ECO:0007669"/>
    <property type="project" value="TreeGrafter"/>
</dbReference>
<keyword evidence="9" id="KW-0175">Coiled coil</keyword>
<dbReference type="PANTHER" id="PTHR13720">
    <property type="entry name" value="WD-40 REPEAT PROTEIN"/>
    <property type="match status" value="1"/>
</dbReference>
<dbReference type="PROSITE" id="PS50082">
    <property type="entry name" value="WD_REPEATS_2"/>
    <property type="match status" value="3"/>
</dbReference>
<dbReference type="InterPro" id="IPR011047">
    <property type="entry name" value="Quinoprotein_ADH-like_sf"/>
</dbReference>
<sequence>LLFCLDDSASAASSMEVTDRIASLEQRVQMQEDDIQLLKSALADVVRRLNITEEQQAMQNKKGPTKDQSMIKKAAAEADKLVSPATTARPLVQTLPLRTTVNNGTVLPKKPSGSLPSPSGTRKETVSPAAKSRSVNLLNACKLKKPALSTIKRTSSAERVSPGGRRESYGDSKGSRNRTGSTSSSSSGKKNSESKPKEPMFSAEEGYVKMFLRGRPVTMYMPKEQVESYNLEAKVELPAKRLKLEWVYGYRGRDCRSNLYLLPTGETVYFIASVVVLFNVEEQLQRHYTGHNDDVKCLAVHPDRITIATGQVAGTSKDGKQLPPHVRVWDSVTLNTLHVIGMGFFDRAVTCIAFSKSNGGSSLCSVDDSNDHVLSVWDWQKEEKLADVKCSNEAVFAADFHPTDTNIIVTCGKSHLYFWTLEGNSLIKKQGLFEKQEKPKFVLCVTFSENGDTITGDSSGNILVWGKGTNRISHAVQGAHEGGIFALCMLRDGTLVSGGGKDRKLISWNGNYQKIHKTEIPEQFGPIRTVAEGKGDVVLIGTTRNFVLQGTLSGDFFPITQGHTDELWGLAVHSSKPQFFTCGHDKHITLWDATTHHPIWNKIIEDPAQSSGFHPSASVVAVGTLTGRWFVFDTETKDLVTVHTDGNEQLSVMRYSPDGNFLAIGSHDNCIYIYGVSENGRKYTRIGKCSGHSSFITHLDWSVNSQYLVSNSGDYEILYWIPSACKQVVSVETTRDIEWATYTCTLGFHVFGVWPEGSDGTDINAVCRSHGRKLLSTGDDFGKVHLFSYPCSQFRAPSHVYGGHSSHVTNVDFLCEDTHLISTGGKDTSIMQWRVI</sequence>
<feature type="non-terminal residue" evidence="13">
    <location>
        <position position="836"/>
    </location>
</feature>
<evidence type="ECO:0000256" key="9">
    <source>
        <dbReference type="SAM" id="Coils"/>
    </source>
</evidence>
<dbReference type="SUPFAM" id="SSF50978">
    <property type="entry name" value="WD40 repeat-like"/>
    <property type="match status" value="1"/>
</dbReference>
<feature type="coiled-coil region" evidence="9">
    <location>
        <begin position="14"/>
        <end position="55"/>
    </location>
</feature>
<dbReference type="Gene3D" id="2.130.10.10">
    <property type="entry name" value="YVTN repeat-like/Quinoprotein amine dehydrogenase"/>
    <property type="match status" value="2"/>
</dbReference>
<protein>
    <submittedName>
        <fullName evidence="13">EMAL1 protein</fullName>
    </submittedName>
</protein>
<dbReference type="SUPFAM" id="SSF50998">
    <property type="entry name" value="Quinoprotein alcohol dehydrogenase-like"/>
    <property type="match status" value="1"/>
</dbReference>
<keyword evidence="7" id="KW-0206">Cytoskeleton</keyword>
<feature type="compositionally biased region" description="Low complexity" evidence="10">
    <location>
        <begin position="107"/>
        <end position="120"/>
    </location>
</feature>
<evidence type="ECO:0000259" key="11">
    <source>
        <dbReference type="Pfam" id="PF23409"/>
    </source>
</evidence>
<feature type="repeat" description="WD" evidence="8">
    <location>
        <begin position="560"/>
        <end position="601"/>
    </location>
</feature>
<feature type="compositionally biased region" description="Polar residues" evidence="10">
    <location>
        <begin position="96"/>
        <end position="105"/>
    </location>
</feature>
<name>A0A7K7EK62_9SYLV</name>
<feature type="region of interest" description="Disordered" evidence="10">
    <location>
        <begin position="149"/>
        <end position="200"/>
    </location>
</feature>
<feature type="domain" description="EML-like first beta-propeller" evidence="11">
    <location>
        <begin position="285"/>
        <end position="550"/>
    </location>
</feature>
<evidence type="ECO:0000256" key="6">
    <source>
        <dbReference type="ARBA" id="ARBA00022737"/>
    </source>
</evidence>
<dbReference type="FunFam" id="2.130.10.10:FF:000011">
    <property type="entry name" value="Echinoderm microtubule-associated protein-like 2 isoform 1"/>
    <property type="match status" value="1"/>
</dbReference>
<feature type="repeat" description="WD" evidence="8">
    <location>
        <begin position="801"/>
        <end position="836"/>
    </location>
</feature>
<evidence type="ECO:0000256" key="10">
    <source>
        <dbReference type="SAM" id="MobiDB-lite"/>
    </source>
</evidence>
<dbReference type="InterPro" id="IPR050630">
    <property type="entry name" value="WD_repeat_EMAP"/>
</dbReference>
<dbReference type="Pfam" id="PF23414">
    <property type="entry name" value="Beta-prop_EML_2"/>
    <property type="match status" value="1"/>
</dbReference>
<accession>A0A7K7EK62</accession>
<keyword evidence="4 8" id="KW-0853">WD repeat</keyword>
<keyword evidence="3" id="KW-0963">Cytoplasm</keyword>
<evidence type="ECO:0000313" key="13">
    <source>
        <dbReference type="EMBL" id="NWY45646.1"/>
    </source>
</evidence>
<comment type="subcellular location">
    <subcellularLocation>
        <location evidence="1">Cytoplasm</location>
        <location evidence="1">Cytoskeleton</location>
    </subcellularLocation>
</comment>
<feature type="repeat" description="WD" evidence="8">
    <location>
        <begin position="689"/>
        <end position="720"/>
    </location>
</feature>
<dbReference type="InterPro" id="IPR055442">
    <property type="entry name" value="Beta-prop_EML-like_2nd"/>
</dbReference>
<feature type="compositionally biased region" description="Basic and acidic residues" evidence="10">
    <location>
        <begin position="164"/>
        <end position="174"/>
    </location>
</feature>
<reference evidence="13 14" key="1">
    <citation type="submission" date="2019-09" db="EMBL/GenBank/DDBJ databases">
        <title>Bird 10,000 Genomes (B10K) Project - Family phase.</title>
        <authorList>
            <person name="Zhang G."/>
        </authorList>
    </citation>
    <scope>NUCLEOTIDE SEQUENCE [LARGE SCALE GENOMIC DNA]</scope>
    <source>
        <strain evidence="13">OUT-0013</strain>
        <tissue evidence="13">Blood</tissue>
    </source>
</reference>
<evidence type="ECO:0000256" key="7">
    <source>
        <dbReference type="ARBA" id="ARBA00023212"/>
    </source>
</evidence>
<dbReference type="GO" id="GO:0005874">
    <property type="term" value="C:microtubule"/>
    <property type="evidence" value="ECO:0007669"/>
    <property type="project" value="UniProtKB-KW"/>
</dbReference>
<dbReference type="SMART" id="SM00320">
    <property type="entry name" value="WD40"/>
    <property type="match status" value="10"/>
</dbReference>
<dbReference type="FunFam" id="2.130.10.10:FF:000005">
    <property type="entry name" value="Putative echinoderm microtubule-associated protein-like 1"/>
    <property type="match status" value="1"/>
</dbReference>
<keyword evidence="6" id="KW-0677">Repeat</keyword>
<dbReference type="GO" id="GO:0008017">
    <property type="term" value="F:microtubule binding"/>
    <property type="evidence" value="ECO:0007669"/>
    <property type="project" value="TreeGrafter"/>
</dbReference>
<dbReference type="PANTHER" id="PTHR13720:SF22">
    <property type="entry name" value="ECHINODERM MICROTUBULE-ASSOCIATED PROTEIN-LIKE 1"/>
    <property type="match status" value="1"/>
</dbReference>
<keyword evidence="5" id="KW-0493">Microtubule</keyword>
<evidence type="ECO:0000256" key="3">
    <source>
        <dbReference type="ARBA" id="ARBA00022490"/>
    </source>
</evidence>
<dbReference type="CDD" id="cd21947">
    <property type="entry name" value="TD_EMAP1"/>
    <property type="match status" value="1"/>
</dbReference>
<dbReference type="Proteomes" id="UP000573818">
    <property type="component" value="Unassembled WGS sequence"/>
</dbReference>
<comment type="caution">
    <text evidence="13">The sequence shown here is derived from an EMBL/GenBank/DDBJ whole genome shotgun (WGS) entry which is preliminary data.</text>
</comment>
<dbReference type="InterPro" id="IPR055439">
    <property type="entry name" value="Beta-prop_EML_1st"/>
</dbReference>
<feature type="region of interest" description="Disordered" evidence="10">
    <location>
        <begin position="96"/>
        <end position="132"/>
    </location>
</feature>
<dbReference type="GO" id="GO:0000226">
    <property type="term" value="P:microtubule cytoskeleton organization"/>
    <property type="evidence" value="ECO:0007669"/>
    <property type="project" value="TreeGrafter"/>
</dbReference>
<evidence type="ECO:0000259" key="12">
    <source>
        <dbReference type="Pfam" id="PF23414"/>
    </source>
</evidence>
<evidence type="ECO:0000256" key="1">
    <source>
        <dbReference type="ARBA" id="ARBA00004245"/>
    </source>
</evidence>
<feature type="domain" description="EML-like second beta-propeller" evidence="12">
    <location>
        <begin position="567"/>
        <end position="835"/>
    </location>
</feature>
<evidence type="ECO:0000313" key="14">
    <source>
        <dbReference type="Proteomes" id="UP000573818"/>
    </source>
</evidence>
<evidence type="ECO:0000256" key="4">
    <source>
        <dbReference type="ARBA" id="ARBA00022574"/>
    </source>
</evidence>
<feature type="compositionally biased region" description="Low complexity" evidence="10">
    <location>
        <begin position="177"/>
        <end position="189"/>
    </location>
</feature>
<dbReference type="Pfam" id="PF23409">
    <property type="entry name" value="Beta-prop_EML"/>
    <property type="match status" value="1"/>
</dbReference>
<dbReference type="PROSITE" id="PS50294">
    <property type="entry name" value="WD_REPEATS_REGION"/>
    <property type="match status" value="1"/>
</dbReference>
<feature type="non-terminal residue" evidence="13">
    <location>
        <position position="1"/>
    </location>
</feature>
<organism evidence="13 14">
    <name type="scientific">Sylvia atricapilla</name>
    <name type="common">blackcap</name>
    <dbReference type="NCBI Taxonomy" id="48155"/>
    <lineage>
        <taxon>Eukaryota</taxon>
        <taxon>Metazoa</taxon>
        <taxon>Chordata</taxon>
        <taxon>Craniata</taxon>
        <taxon>Vertebrata</taxon>
        <taxon>Euteleostomi</taxon>
        <taxon>Archelosauria</taxon>
        <taxon>Archosauria</taxon>
        <taxon>Dinosauria</taxon>
        <taxon>Saurischia</taxon>
        <taxon>Theropoda</taxon>
        <taxon>Coelurosauria</taxon>
        <taxon>Aves</taxon>
        <taxon>Neognathae</taxon>
        <taxon>Neoaves</taxon>
        <taxon>Telluraves</taxon>
        <taxon>Australaves</taxon>
        <taxon>Passeriformes</taxon>
        <taxon>Sylvioidea</taxon>
        <taxon>Sylviidae</taxon>
        <taxon>Sylviinae</taxon>
        <taxon>Sylvia</taxon>
    </lineage>
</organism>
<evidence type="ECO:0000256" key="8">
    <source>
        <dbReference type="PROSITE-ProRule" id="PRU00221"/>
    </source>
</evidence>
<dbReference type="InterPro" id="IPR001680">
    <property type="entry name" value="WD40_rpt"/>
</dbReference>
<gene>
    <name evidence="13" type="primary">Eml1</name>
    <name evidence="13" type="ORF">SYLATR_R11649</name>
</gene>
<evidence type="ECO:0000256" key="5">
    <source>
        <dbReference type="ARBA" id="ARBA00022701"/>
    </source>
</evidence>
<dbReference type="InterPro" id="IPR005108">
    <property type="entry name" value="HELP"/>
</dbReference>
<dbReference type="EMBL" id="VZSL01000091">
    <property type="protein sequence ID" value="NWY45646.1"/>
    <property type="molecule type" value="Genomic_DNA"/>
</dbReference>
<dbReference type="InterPro" id="IPR036322">
    <property type="entry name" value="WD40_repeat_dom_sf"/>
</dbReference>
<dbReference type="AlphaFoldDB" id="A0A7K7EK62"/>